<evidence type="ECO:0000256" key="2">
    <source>
        <dbReference type="ARBA" id="ARBA00011033"/>
    </source>
</evidence>
<dbReference type="GO" id="GO:0005615">
    <property type="term" value="C:extracellular space"/>
    <property type="evidence" value="ECO:0007669"/>
    <property type="project" value="UniProtKB-KW"/>
</dbReference>
<sequence length="207" mass="23992">MQSVCHCCDWIRHHYGHLSAEYLSLLDQMGGDITKQDAPVFFPTSLYRHIDDAEFEDKVRFLKETIYQITKLFDGNMKSVTWDKKNLDDFLNILERQLENLNSCVTDIKPRRLKDAIRSLNGFCETYDYEPMQPYSQEVFTHKPRTEALNGRSTPLGQANGAPHISKHQRTISAQIHSSASPEQFTRPRSKDKTPPRLIKTSKKLHI</sequence>
<evidence type="ECO:0000256" key="7">
    <source>
        <dbReference type="ARBA" id="ARBA00023157"/>
    </source>
</evidence>
<evidence type="ECO:0000313" key="9">
    <source>
        <dbReference type="Proteomes" id="UP000808372"/>
    </source>
</evidence>
<evidence type="ECO:0000256" key="8">
    <source>
        <dbReference type="SAM" id="MobiDB-lite"/>
    </source>
</evidence>
<organism evidence="9 10">
    <name type="scientific">Salvelinus namaycush</name>
    <name type="common">Lake trout</name>
    <name type="synonym">Salmo namaycush</name>
    <dbReference type="NCBI Taxonomy" id="8040"/>
    <lineage>
        <taxon>Eukaryota</taxon>
        <taxon>Metazoa</taxon>
        <taxon>Chordata</taxon>
        <taxon>Craniata</taxon>
        <taxon>Vertebrata</taxon>
        <taxon>Euteleostomi</taxon>
        <taxon>Actinopterygii</taxon>
        <taxon>Neopterygii</taxon>
        <taxon>Teleostei</taxon>
        <taxon>Protacanthopterygii</taxon>
        <taxon>Salmoniformes</taxon>
        <taxon>Salmonidae</taxon>
        <taxon>Salmoninae</taxon>
        <taxon>Salvelinus</taxon>
    </lineage>
</organism>
<keyword evidence="4" id="KW-0964">Secreted</keyword>
<feature type="compositionally biased region" description="Polar residues" evidence="8">
    <location>
        <begin position="171"/>
        <end position="184"/>
    </location>
</feature>
<evidence type="ECO:0000256" key="1">
    <source>
        <dbReference type="ARBA" id="ARBA00004613"/>
    </source>
</evidence>
<dbReference type="PANTHER" id="PTHR11691">
    <property type="entry name" value="TYPE I INTERFERON"/>
    <property type="match status" value="1"/>
</dbReference>
<evidence type="ECO:0000256" key="4">
    <source>
        <dbReference type="ARBA" id="ARBA00022525"/>
    </source>
</evidence>
<dbReference type="AlphaFoldDB" id="A0A8U0QF71"/>
<dbReference type="InterPro" id="IPR000471">
    <property type="entry name" value="Interferon_alpha/beta/delta"/>
</dbReference>
<evidence type="ECO:0000313" key="10">
    <source>
        <dbReference type="RefSeq" id="XP_038842267.1"/>
    </source>
</evidence>
<accession>A0A8U0QF71</accession>
<comment type="similarity">
    <text evidence="2">Belongs to the alpha/beta interferon family.</text>
</comment>
<evidence type="ECO:0000256" key="5">
    <source>
        <dbReference type="ARBA" id="ARBA00022729"/>
    </source>
</evidence>
<name>A0A8U0QF71_SALNM</name>
<dbReference type="Gene3D" id="1.20.1250.10">
    <property type="match status" value="1"/>
</dbReference>
<dbReference type="KEGG" id="snh:120041385"/>
<evidence type="ECO:0000256" key="3">
    <source>
        <dbReference type="ARBA" id="ARBA00022514"/>
    </source>
</evidence>
<dbReference type="GO" id="GO:0051607">
    <property type="term" value="P:defense response to virus"/>
    <property type="evidence" value="ECO:0007669"/>
    <property type="project" value="UniProtKB-KW"/>
</dbReference>
<keyword evidence="3" id="KW-0202">Cytokine</keyword>
<comment type="subcellular location">
    <subcellularLocation>
        <location evidence="1">Secreted</location>
    </subcellularLocation>
</comment>
<dbReference type="GO" id="GO:0006955">
    <property type="term" value="P:immune response"/>
    <property type="evidence" value="ECO:0007669"/>
    <property type="project" value="UniProtKB-ARBA"/>
</dbReference>
<dbReference type="RefSeq" id="XP_038842267.1">
    <property type="nucleotide sequence ID" value="XM_038986339.1"/>
</dbReference>
<reference evidence="10" key="1">
    <citation type="submission" date="2025-08" db="UniProtKB">
        <authorList>
            <consortium name="RefSeq"/>
        </authorList>
    </citation>
    <scope>IDENTIFICATION</scope>
    <source>
        <tissue evidence="10">White muscle</tissue>
    </source>
</reference>
<proteinExistence type="inferred from homology"/>
<keyword evidence="5" id="KW-0732">Signal</keyword>
<keyword evidence="6" id="KW-0051">Antiviral defense</keyword>
<dbReference type="GeneID" id="120041385"/>
<keyword evidence="7" id="KW-1015">Disulfide bond</keyword>
<feature type="region of interest" description="Disordered" evidence="8">
    <location>
        <begin position="150"/>
        <end position="207"/>
    </location>
</feature>
<dbReference type="PANTHER" id="PTHR11691:SF73">
    <property type="entry name" value="INTERFERON BETA"/>
    <property type="match status" value="1"/>
</dbReference>
<dbReference type="Pfam" id="PF00143">
    <property type="entry name" value="Interferon"/>
    <property type="match status" value="1"/>
</dbReference>
<protein>
    <submittedName>
        <fullName evidence="10">Interferon a3-like</fullName>
    </submittedName>
</protein>
<dbReference type="GO" id="GO:0005126">
    <property type="term" value="F:cytokine receptor binding"/>
    <property type="evidence" value="ECO:0007669"/>
    <property type="project" value="InterPro"/>
</dbReference>
<evidence type="ECO:0000256" key="6">
    <source>
        <dbReference type="ARBA" id="ARBA00023118"/>
    </source>
</evidence>
<dbReference type="GO" id="GO:0005125">
    <property type="term" value="F:cytokine activity"/>
    <property type="evidence" value="ECO:0007669"/>
    <property type="project" value="UniProtKB-KW"/>
</dbReference>
<dbReference type="Proteomes" id="UP000808372">
    <property type="component" value="Unplaced"/>
</dbReference>
<dbReference type="SUPFAM" id="SSF47266">
    <property type="entry name" value="4-helical cytokines"/>
    <property type="match status" value="1"/>
</dbReference>
<dbReference type="InterPro" id="IPR009079">
    <property type="entry name" value="4_helix_cytokine-like_core"/>
</dbReference>
<keyword evidence="9" id="KW-1185">Reference proteome</keyword>
<gene>
    <name evidence="10" type="primary">LOC120041385</name>
</gene>